<evidence type="ECO:0000313" key="3">
    <source>
        <dbReference type="Proteomes" id="UP000626220"/>
    </source>
</evidence>
<feature type="transmembrane region" description="Helical" evidence="1">
    <location>
        <begin position="6"/>
        <end position="30"/>
    </location>
</feature>
<reference evidence="2" key="1">
    <citation type="journal article" date="2014" name="Int. J. Syst. Evol. Microbiol.">
        <title>Complete genome sequence of Corynebacterium casei LMG S-19264T (=DSM 44701T), isolated from a smear-ripened cheese.</title>
        <authorList>
            <consortium name="US DOE Joint Genome Institute (JGI-PGF)"/>
            <person name="Walter F."/>
            <person name="Albersmeier A."/>
            <person name="Kalinowski J."/>
            <person name="Ruckert C."/>
        </authorList>
    </citation>
    <scope>NUCLEOTIDE SEQUENCE</scope>
    <source>
        <strain evidence="2">KCTC 42650</strain>
    </source>
</reference>
<sequence length="39" mass="4468">MLEIILWVFGGVAIAYAAWIIFLILLPWFVDPFDGEDGR</sequence>
<dbReference type="AlphaFoldDB" id="A0A8J3GVY3"/>
<proteinExistence type="predicted"/>
<dbReference type="Proteomes" id="UP000626220">
    <property type="component" value="Unassembled WGS sequence"/>
</dbReference>
<evidence type="ECO:0000256" key="1">
    <source>
        <dbReference type="SAM" id="Phobius"/>
    </source>
</evidence>
<keyword evidence="1" id="KW-0812">Transmembrane</keyword>
<dbReference type="EMBL" id="BNCJ01000002">
    <property type="protein sequence ID" value="GHF41182.1"/>
    <property type="molecule type" value="Genomic_DNA"/>
</dbReference>
<evidence type="ECO:0000313" key="2">
    <source>
        <dbReference type="EMBL" id="GHF41182.1"/>
    </source>
</evidence>
<comment type="caution">
    <text evidence="2">The sequence shown here is derived from an EMBL/GenBank/DDBJ whole genome shotgun (WGS) entry which is preliminary data.</text>
</comment>
<keyword evidence="1" id="KW-0472">Membrane</keyword>
<keyword evidence="1" id="KW-1133">Transmembrane helix</keyword>
<reference evidence="2" key="2">
    <citation type="submission" date="2020-09" db="EMBL/GenBank/DDBJ databases">
        <authorList>
            <person name="Sun Q."/>
            <person name="Kim S."/>
        </authorList>
    </citation>
    <scope>NUCLEOTIDE SEQUENCE</scope>
    <source>
        <strain evidence="2">KCTC 42650</strain>
    </source>
</reference>
<protein>
    <submittedName>
        <fullName evidence="2">Uncharacterized protein</fullName>
    </submittedName>
</protein>
<organism evidence="2 3">
    <name type="scientific">Seohaeicola zhoushanensis</name>
    <dbReference type="NCBI Taxonomy" id="1569283"/>
    <lineage>
        <taxon>Bacteria</taxon>
        <taxon>Pseudomonadati</taxon>
        <taxon>Pseudomonadota</taxon>
        <taxon>Alphaproteobacteria</taxon>
        <taxon>Rhodobacterales</taxon>
        <taxon>Roseobacteraceae</taxon>
        <taxon>Seohaeicola</taxon>
    </lineage>
</organism>
<keyword evidence="3" id="KW-1185">Reference proteome</keyword>
<gene>
    <name evidence="2" type="ORF">GCM10017056_10990</name>
</gene>
<accession>A0A8J3GVY3</accession>
<name>A0A8J3GVY3_9RHOB</name>